<comment type="caution">
    <text evidence="3">The sequence shown here is derived from an EMBL/GenBank/DDBJ whole genome shotgun (WGS) entry which is preliminary data.</text>
</comment>
<dbReference type="OrthoDB" id="2342176at2759"/>
<dbReference type="PANTHER" id="PTHR36182">
    <property type="entry name" value="PROTEIN, PUTATIVE (AFU_ORTHOLOGUE AFUA_6G10930)-RELATED"/>
    <property type="match status" value="1"/>
</dbReference>
<dbReference type="EMBL" id="MSFN02000004">
    <property type="protein sequence ID" value="PTU21096.1"/>
    <property type="molecule type" value="Genomic_DNA"/>
</dbReference>
<feature type="compositionally biased region" description="Low complexity" evidence="1">
    <location>
        <begin position="263"/>
        <end position="291"/>
    </location>
</feature>
<dbReference type="AlphaFoldDB" id="A0A2T5LXT2"/>
<keyword evidence="2" id="KW-0732">Signal</keyword>
<organism evidence="3 4">
    <name type="scientific">Aspergillus ochraceoroseus IBT 24754</name>
    <dbReference type="NCBI Taxonomy" id="1392256"/>
    <lineage>
        <taxon>Eukaryota</taxon>
        <taxon>Fungi</taxon>
        <taxon>Dikarya</taxon>
        <taxon>Ascomycota</taxon>
        <taxon>Pezizomycotina</taxon>
        <taxon>Eurotiomycetes</taxon>
        <taxon>Eurotiomycetidae</taxon>
        <taxon>Eurotiales</taxon>
        <taxon>Aspergillaceae</taxon>
        <taxon>Aspergillus</taxon>
        <taxon>Aspergillus subgen. Nidulantes</taxon>
    </lineage>
</organism>
<dbReference type="Gene3D" id="2.70.50.70">
    <property type="match status" value="1"/>
</dbReference>
<name>A0A2T5LXT2_9EURO</name>
<sequence length="401" mass="41915">MHAEAYITMFPKSALSIVAVLGASLVGAHQEMVKPVPYNYVPNKIDNSPLLADGSNFPCKITGDYSVTTENMMAVGESQELAFVGTAVHGGGSCQISITSDRAPTKDTKWSVIKSIEGGCVADVDGNLSGEGASTANPYTFNFTIPEGVEAGKYTMAWTWFNRVGNREMYMNCAPITVTTGSSSKRSEGKEVKKRALDGYPDMFIANINGCQTAGNKDIRFPVPGDVIEYLGKPANLIGEDVNVCDEGSPTWGTAGYSTASGSVPEPTASTSTSTSQPSVSASATVSVPVPDTTPETTQPSEPGTSVPSSTSAAPTPSSSSSSSGVLTGACSNEGLWNCIGGTSFQRCASGIWSETQSVAAGTECIPGQSADFTVKAIAMKPRMLKERRFRKRSHAGHVHA</sequence>
<evidence type="ECO:0000256" key="1">
    <source>
        <dbReference type="SAM" id="MobiDB-lite"/>
    </source>
</evidence>
<gene>
    <name evidence="3" type="ORF">P175DRAFT_0246081</name>
</gene>
<dbReference type="GeneID" id="63809562"/>
<feature type="chain" id="PRO_5015729598" description="Lytic polysaccharide monooxygenase" evidence="2">
    <location>
        <begin position="31"/>
        <end position="401"/>
    </location>
</feature>
<evidence type="ECO:0000313" key="4">
    <source>
        <dbReference type="Proteomes" id="UP000244073"/>
    </source>
</evidence>
<dbReference type="RefSeq" id="XP_040752488.1">
    <property type="nucleotide sequence ID" value="XM_040892680.1"/>
</dbReference>
<evidence type="ECO:0008006" key="5">
    <source>
        <dbReference type="Google" id="ProtNLM"/>
    </source>
</evidence>
<proteinExistence type="predicted"/>
<feature type="compositionally biased region" description="Low complexity" evidence="1">
    <location>
        <begin position="303"/>
        <end position="326"/>
    </location>
</feature>
<feature type="signal peptide" evidence="2">
    <location>
        <begin position="1"/>
        <end position="30"/>
    </location>
</feature>
<dbReference type="Proteomes" id="UP000244073">
    <property type="component" value="Unassembled WGS sequence"/>
</dbReference>
<reference evidence="3 4" key="1">
    <citation type="journal article" date="2018" name="Proc. Natl. Acad. Sci. U.S.A.">
        <title>Linking secondary metabolites to gene clusters through genome sequencing of six diverse Aspergillus species.</title>
        <authorList>
            <person name="Kaerboelling I."/>
            <person name="Vesth T.C."/>
            <person name="Frisvad J.C."/>
            <person name="Nybo J.L."/>
            <person name="Theobald S."/>
            <person name="Kuo A."/>
            <person name="Bowyer P."/>
            <person name="Matsuda Y."/>
            <person name="Mondo S."/>
            <person name="Lyhne E.K."/>
            <person name="Kogle M.E."/>
            <person name="Clum A."/>
            <person name="Lipzen A."/>
            <person name="Salamov A."/>
            <person name="Ngan C.Y."/>
            <person name="Daum C."/>
            <person name="Chiniquy J."/>
            <person name="Barry K."/>
            <person name="LaButti K."/>
            <person name="Haridas S."/>
            <person name="Simmons B.A."/>
            <person name="Magnuson J.K."/>
            <person name="Mortensen U.H."/>
            <person name="Larsen T.O."/>
            <person name="Grigoriev I.V."/>
            <person name="Baker S.E."/>
            <person name="Andersen M.R."/>
        </authorList>
    </citation>
    <scope>NUCLEOTIDE SEQUENCE [LARGE SCALE GENOMIC DNA]</scope>
    <source>
        <strain evidence="3 4">IBT 24754</strain>
    </source>
</reference>
<evidence type="ECO:0000313" key="3">
    <source>
        <dbReference type="EMBL" id="PTU21096.1"/>
    </source>
</evidence>
<feature type="region of interest" description="Disordered" evidence="1">
    <location>
        <begin position="256"/>
        <end position="327"/>
    </location>
</feature>
<accession>A0A2T5LXT2</accession>
<dbReference type="PANTHER" id="PTHR36182:SF2">
    <property type="entry name" value="LYTIC POLYSACCHARIDE MONOOXYGENASE"/>
    <property type="match status" value="1"/>
</dbReference>
<dbReference type="VEuPathDB" id="FungiDB:P175DRAFT_0246081"/>
<evidence type="ECO:0000256" key="2">
    <source>
        <dbReference type="SAM" id="SignalP"/>
    </source>
</evidence>
<protein>
    <recommendedName>
        <fullName evidence="5">Lytic polysaccharide monooxygenase</fullName>
    </recommendedName>
</protein>